<dbReference type="SMART" id="SM00292">
    <property type="entry name" value="BRCT"/>
    <property type="match status" value="3"/>
</dbReference>
<dbReference type="Proteomes" id="UP000266743">
    <property type="component" value="Chromosome 3"/>
</dbReference>
<comment type="caution">
    <text evidence="4">The sequence shown here is derived from an EMBL/GenBank/DDBJ whole genome shotgun (WGS) entry which is preliminary data.</text>
</comment>
<evidence type="ECO:0000256" key="2">
    <source>
        <dbReference type="SAM" id="MobiDB-lite"/>
    </source>
</evidence>
<dbReference type="GO" id="GO:0033314">
    <property type="term" value="P:mitotic DNA replication checkpoint signaling"/>
    <property type="evidence" value="ECO:0007669"/>
    <property type="project" value="TreeGrafter"/>
</dbReference>
<evidence type="ECO:0000313" key="5">
    <source>
        <dbReference type="Proteomes" id="UP000266743"/>
    </source>
</evidence>
<dbReference type="SUPFAM" id="SSF52113">
    <property type="entry name" value="BRCT domain"/>
    <property type="match status" value="4"/>
</dbReference>
<gene>
    <name evidence="4" type="ORF">DPX39_030042900</name>
</gene>
<evidence type="ECO:0000256" key="1">
    <source>
        <dbReference type="ARBA" id="ARBA00022737"/>
    </source>
</evidence>
<feature type="compositionally biased region" description="Basic and acidic residues" evidence="2">
    <location>
        <begin position="534"/>
        <end position="566"/>
    </location>
</feature>
<dbReference type="InterPro" id="IPR036420">
    <property type="entry name" value="BRCT_dom_sf"/>
</dbReference>
<proteinExistence type="predicted"/>
<evidence type="ECO:0000259" key="3">
    <source>
        <dbReference type="PROSITE" id="PS50172"/>
    </source>
</evidence>
<accession>A0A3L6LDY8</accession>
<protein>
    <submittedName>
        <fullName evidence="4">Twin BRCT domain containing protein</fullName>
    </submittedName>
</protein>
<organism evidence="4 5">
    <name type="scientific">Trypanosoma brucei equiperdum</name>
    <dbReference type="NCBI Taxonomy" id="630700"/>
    <lineage>
        <taxon>Eukaryota</taxon>
        <taxon>Discoba</taxon>
        <taxon>Euglenozoa</taxon>
        <taxon>Kinetoplastea</taxon>
        <taxon>Metakinetoplastina</taxon>
        <taxon>Trypanosomatida</taxon>
        <taxon>Trypanosomatidae</taxon>
        <taxon>Trypanosoma</taxon>
    </lineage>
</organism>
<dbReference type="PANTHER" id="PTHR13561">
    <property type="entry name" value="DNA REPLICATION REGULATOR DPB11-RELATED"/>
    <property type="match status" value="1"/>
</dbReference>
<feature type="region of interest" description="Disordered" evidence="2">
    <location>
        <begin position="462"/>
        <end position="487"/>
    </location>
</feature>
<dbReference type="GO" id="GO:0006270">
    <property type="term" value="P:DNA replication initiation"/>
    <property type="evidence" value="ECO:0007669"/>
    <property type="project" value="TreeGrafter"/>
</dbReference>
<keyword evidence="1" id="KW-0677">Repeat</keyword>
<dbReference type="GO" id="GO:0007095">
    <property type="term" value="P:mitotic G2 DNA damage checkpoint signaling"/>
    <property type="evidence" value="ECO:0007669"/>
    <property type="project" value="TreeGrafter"/>
</dbReference>
<feature type="domain" description="BRCT" evidence="3">
    <location>
        <begin position="24"/>
        <end position="89"/>
    </location>
</feature>
<dbReference type="Pfam" id="PF16770">
    <property type="entry name" value="RTT107_BRCT_5"/>
    <property type="match status" value="1"/>
</dbReference>
<dbReference type="AlphaFoldDB" id="A0A3L6LDY8"/>
<dbReference type="EMBL" id="QSBY01000003">
    <property type="protein sequence ID" value="RHW73517.1"/>
    <property type="molecule type" value="Genomic_DNA"/>
</dbReference>
<dbReference type="PANTHER" id="PTHR13561:SF20">
    <property type="entry name" value="DNA TOPOISOMERASE 2-BINDING PROTEIN 1"/>
    <property type="match status" value="1"/>
</dbReference>
<dbReference type="Pfam" id="PF12738">
    <property type="entry name" value="PTCB-BRCT"/>
    <property type="match status" value="1"/>
</dbReference>
<sequence length="797" mass="88223">MYVSSISHERVVFVSRGCHIPKYMLVTTTAISGNDLELIKSKLEQQGMTYTETLTDRTNVLVARSTEGKKYALAKVHGIPCVTPEWVLSGNCSMDRVSEFGIDYSLRGLEVCTTSLDVAERQMVQRICETHQARYSPEMTRRCSVLVVPSRISDLSRNAKVQFARKYQCCVKPYCQFSQQYGGLVGVSGLRDISTRITALRERSGAVAYCFPPNLVSDDVKELIKRSGIRQAQTLTIVTTHVVLLGPTTEFFAPRPGLEFVSLSWLEECAAQGHGRVCAKPYVVSSVLKPVITFTAVPQEDREAFRNSLKRAGMQCVIQDDFVLGANNVGSFARSNTTHLVVGSADGLAGSTKVASLAWRRYKLRVIECFFVHVDWLHHSLVAGYWEDCSPFIMNTPQFSEFNKELGNATVASAGVLADGRRSGSSGYGHGLQRLSKDVTPRDSVLSSSLEHLIGELETKTDATSVTPTSPAVGVGQAQSRSAEDRGEGDVCACNVEVSFNALASSACGRRFGRETPPASQMIVYKQADMEQPQSERKEIEHRGVSPQSEKEGERVQIDDTPRGGRGEFSPSPCCIMLSRSLLHLEEELSQLLPLGLTIAISVEECTHYITERPSRTEYFLSAVAAGKWVLAPSFIKEARQENRIPPEEPHEWCPEMARRASLRNSVSELVKACQLQRRRTERPFASWTVALCCSTDLRTKSFARVLQSGGCKAVIPYTPQELVDALLQGSGPVDSINFVLSDDNNWEQEQLAAINSRLKVYRMEYIAHCLCTLEPDPVIYELMPKTGARKRPKDSS</sequence>
<dbReference type="Gene3D" id="3.40.50.10190">
    <property type="entry name" value="BRCT domain"/>
    <property type="match status" value="5"/>
</dbReference>
<dbReference type="CDD" id="cd00027">
    <property type="entry name" value="BRCT"/>
    <property type="match status" value="3"/>
</dbReference>
<feature type="region of interest" description="Disordered" evidence="2">
    <location>
        <begin position="528"/>
        <end position="567"/>
    </location>
</feature>
<evidence type="ECO:0000313" key="4">
    <source>
        <dbReference type="EMBL" id="RHW73517.1"/>
    </source>
</evidence>
<dbReference type="PROSITE" id="PS50172">
    <property type="entry name" value="BRCT"/>
    <property type="match status" value="1"/>
</dbReference>
<name>A0A3L6LDY8_9TRYP</name>
<dbReference type="InterPro" id="IPR001357">
    <property type="entry name" value="BRCT_dom"/>
</dbReference>
<reference evidence="4 5" key="1">
    <citation type="submission" date="2018-09" db="EMBL/GenBank/DDBJ databases">
        <title>whole genome sequence of T. equiperdum IVM-t1 strain.</title>
        <authorList>
            <person name="Suganuma K."/>
        </authorList>
    </citation>
    <scope>NUCLEOTIDE SEQUENCE [LARGE SCALE GENOMIC DNA]</scope>
    <source>
        <strain evidence="4 5">IVM-t1</strain>
    </source>
</reference>